<dbReference type="InterPro" id="IPR013766">
    <property type="entry name" value="Thioredoxin_domain"/>
</dbReference>
<gene>
    <name evidence="9" type="ORF">A2W71_02390</name>
</gene>
<dbReference type="InterPro" id="IPR036249">
    <property type="entry name" value="Thioredoxin-like_sf"/>
</dbReference>
<evidence type="ECO:0000313" key="10">
    <source>
        <dbReference type="Proteomes" id="UP000176216"/>
    </source>
</evidence>
<keyword evidence="2" id="KW-0479">Metal-binding</keyword>
<dbReference type="EMBL" id="MHMJ01000016">
    <property type="protein sequence ID" value="OGZ25691.1"/>
    <property type="molecule type" value="Genomic_DNA"/>
</dbReference>
<keyword evidence="3" id="KW-0732">Signal</keyword>
<organism evidence="9 10">
    <name type="scientific">Candidatus Nealsonbacteria bacterium RIFCSPLOWO2_02_39_8</name>
    <dbReference type="NCBI Taxonomy" id="1801674"/>
    <lineage>
        <taxon>Bacteria</taxon>
        <taxon>Candidatus Nealsoniibacteriota</taxon>
    </lineage>
</organism>
<dbReference type="PROSITE" id="PS01047">
    <property type="entry name" value="HMA_1"/>
    <property type="match status" value="1"/>
</dbReference>
<feature type="domain" description="Thioredoxin" evidence="8">
    <location>
        <begin position="142"/>
        <end position="340"/>
    </location>
</feature>
<evidence type="ECO:0000259" key="8">
    <source>
        <dbReference type="PROSITE" id="PS51352"/>
    </source>
</evidence>
<dbReference type="PANTHER" id="PTHR13887">
    <property type="entry name" value="GLUTATHIONE S-TRANSFERASE KAPPA"/>
    <property type="match status" value="1"/>
</dbReference>
<dbReference type="CDD" id="cd00371">
    <property type="entry name" value="HMA"/>
    <property type="match status" value="1"/>
</dbReference>
<comment type="similarity">
    <text evidence="1">Belongs to the thioredoxin family. DsbA subfamily.</text>
</comment>
<dbReference type="PANTHER" id="PTHR13887:SF14">
    <property type="entry name" value="DISULFIDE BOND FORMATION PROTEIN D"/>
    <property type="match status" value="1"/>
</dbReference>
<name>A0A1G2EK06_9BACT</name>
<proteinExistence type="inferred from homology"/>
<keyword evidence="6" id="KW-0676">Redox-active center</keyword>
<dbReference type="GO" id="GO:0046872">
    <property type="term" value="F:metal ion binding"/>
    <property type="evidence" value="ECO:0007669"/>
    <property type="project" value="UniProtKB-KW"/>
</dbReference>
<dbReference type="Proteomes" id="UP000176216">
    <property type="component" value="Unassembled WGS sequence"/>
</dbReference>
<evidence type="ECO:0000256" key="3">
    <source>
        <dbReference type="ARBA" id="ARBA00022729"/>
    </source>
</evidence>
<dbReference type="InterPro" id="IPR017969">
    <property type="entry name" value="Heavy-metal-associated_CS"/>
</dbReference>
<evidence type="ECO:0000313" key="9">
    <source>
        <dbReference type="EMBL" id="OGZ25691.1"/>
    </source>
</evidence>
<dbReference type="Gene3D" id="3.30.70.100">
    <property type="match status" value="1"/>
</dbReference>
<evidence type="ECO:0000256" key="1">
    <source>
        <dbReference type="ARBA" id="ARBA00005791"/>
    </source>
</evidence>
<reference evidence="9 10" key="1">
    <citation type="journal article" date="2016" name="Nat. Commun.">
        <title>Thousands of microbial genomes shed light on interconnected biogeochemical processes in an aquifer system.</title>
        <authorList>
            <person name="Anantharaman K."/>
            <person name="Brown C.T."/>
            <person name="Hug L.A."/>
            <person name="Sharon I."/>
            <person name="Castelle C.J."/>
            <person name="Probst A.J."/>
            <person name="Thomas B.C."/>
            <person name="Singh A."/>
            <person name="Wilkins M.J."/>
            <person name="Karaoz U."/>
            <person name="Brodie E.L."/>
            <person name="Williams K.H."/>
            <person name="Hubbard S.S."/>
            <person name="Banfield J.F."/>
        </authorList>
    </citation>
    <scope>NUCLEOTIDE SEQUENCE [LARGE SCALE GENOMIC DNA]</scope>
</reference>
<evidence type="ECO:0000256" key="2">
    <source>
        <dbReference type="ARBA" id="ARBA00022723"/>
    </source>
</evidence>
<evidence type="ECO:0000256" key="6">
    <source>
        <dbReference type="ARBA" id="ARBA00023284"/>
    </source>
</evidence>
<dbReference type="Pfam" id="PF13462">
    <property type="entry name" value="Thioredoxin_4"/>
    <property type="match status" value="1"/>
</dbReference>
<dbReference type="InterPro" id="IPR006121">
    <property type="entry name" value="HMA_dom"/>
</dbReference>
<dbReference type="PROSITE" id="PS51352">
    <property type="entry name" value="THIOREDOXIN_2"/>
    <property type="match status" value="1"/>
</dbReference>
<accession>A0A1G2EK06</accession>
<keyword evidence="5" id="KW-1015">Disulfide bond</keyword>
<comment type="caution">
    <text evidence="9">The sequence shown here is derived from an EMBL/GenBank/DDBJ whole genome shotgun (WGS) entry which is preliminary data.</text>
</comment>
<dbReference type="InterPro" id="IPR036163">
    <property type="entry name" value="HMA_dom_sf"/>
</dbReference>
<dbReference type="SUPFAM" id="SSF52833">
    <property type="entry name" value="Thioredoxin-like"/>
    <property type="match status" value="1"/>
</dbReference>
<sequence length="341" mass="38247">MQKAKFQINGMHCNSCAILIEDRLKNHEGIINVKVNYESQKAVVIYDEQKIQESEIIQTIKEAGNYQVEKIGEKKEEPQSNNSLSYNKDEKEKLQSSSEFLTPLKILTGFVVISLSLNIASLVMLGKLLPQEVNQANANINAAIGQNLPSQDNPSAAQPSQIENQPTIQAFEITKSNHIRGDFDAPITLVEFSDFECPFCERHYQTLNKILNDYNGKVRLVYKHFPLGFHPNAQKAAEASECADEQGKFWEYHDKLFENLTASGYSLANFKKWAGDLGLNEREFNDCLDSGKFAQKVQADFQEGSEKEVNGTPATFVNGELISGALPYELFKQAIDGLLNQ</sequence>
<evidence type="ECO:0000259" key="7">
    <source>
        <dbReference type="PROSITE" id="PS50846"/>
    </source>
</evidence>
<dbReference type="FunFam" id="3.30.70.100:FF:000001">
    <property type="entry name" value="ATPase copper transporting beta"/>
    <property type="match status" value="1"/>
</dbReference>
<feature type="domain" description="HMA" evidence="7">
    <location>
        <begin position="2"/>
        <end position="68"/>
    </location>
</feature>
<dbReference type="PROSITE" id="PS50846">
    <property type="entry name" value="HMA_2"/>
    <property type="match status" value="1"/>
</dbReference>
<protein>
    <recommendedName>
        <fullName evidence="11">Thioredoxin domain-containing protein</fullName>
    </recommendedName>
</protein>
<dbReference type="SUPFAM" id="SSF55008">
    <property type="entry name" value="HMA, heavy metal-associated domain"/>
    <property type="match status" value="1"/>
</dbReference>
<dbReference type="AlphaFoldDB" id="A0A1G2EK06"/>
<dbReference type="InterPro" id="IPR012336">
    <property type="entry name" value="Thioredoxin-like_fold"/>
</dbReference>
<evidence type="ECO:0008006" key="11">
    <source>
        <dbReference type="Google" id="ProtNLM"/>
    </source>
</evidence>
<evidence type="ECO:0000256" key="4">
    <source>
        <dbReference type="ARBA" id="ARBA00023002"/>
    </source>
</evidence>
<keyword evidence="4" id="KW-0560">Oxidoreductase</keyword>
<evidence type="ECO:0000256" key="5">
    <source>
        <dbReference type="ARBA" id="ARBA00023157"/>
    </source>
</evidence>
<dbReference type="Pfam" id="PF00403">
    <property type="entry name" value="HMA"/>
    <property type="match status" value="1"/>
</dbReference>
<dbReference type="GO" id="GO:0016491">
    <property type="term" value="F:oxidoreductase activity"/>
    <property type="evidence" value="ECO:0007669"/>
    <property type="project" value="UniProtKB-KW"/>
</dbReference>
<dbReference type="Gene3D" id="3.40.30.10">
    <property type="entry name" value="Glutaredoxin"/>
    <property type="match status" value="1"/>
</dbReference>